<dbReference type="InterPro" id="IPR036890">
    <property type="entry name" value="HATPase_C_sf"/>
</dbReference>
<evidence type="ECO:0000256" key="6">
    <source>
        <dbReference type="ARBA" id="ARBA00022679"/>
    </source>
</evidence>
<dbReference type="InterPro" id="IPR004358">
    <property type="entry name" value="Sig_transdc_His_kin-like_C"/>
</dbReference>
<dbReference type="InterPro" id="IPR003594">
    <property type="entry name" value="HATPase_dom"/>
</dbReference>
<protein>
    <recommendedName>
        <fullName evidence="3">histidine kinase</fullName>
        <ecNumber evidence="3">2.7.13.3</ecNumber>
    </recommendedName>
</protein>
<dbReference type="GO" id="GO:0004721">
    <property type="term" value="F:phosphoprotein phosphatase activity"/>
    <property type="evidence" value="ECO:0007669"/>
    <property type="project" value="TreeGrafter"/>
</dbReference>
<evidence type="ECO:0000256" key="2">
    <source>
        <dbReference type="ARBA" id="ARBA00004651"/>
    </source>
</evidence>
<evidence type="ECO:0000313" key="14">
    <source>
        <dbReference type="EMBL" id="RRK35257.1"/>
    </source>
</evidence>
<feature type="domain" description="Histidine kinase" evidence="13">
    <location>
        <begin position="111"/>
        <end position="316"/>
    </location>
</feature>
<dbReference type="InterPro" id="IPR036097">
    <property type="entry name" value="HisK_dim/P_sf"/>
</dbReference>
<evidence type="ECO:0000256" key="1">
    <source>
        <dbReference type="ARBA" id="ARBA00000085"/>
    </source>
</evidence>
<keyword evidence="5" id="KW-0597">Phosphoprotein</keyword>
<organism evidence="14 15">
    <name type="scientific">Schaedlerella arabinosiphila</name>
    <dbReference type="NCBI Taxonomy" id="2044587"/>
    <lineage>
        <taxon>Bacteria</taxon>
        <taxon>Bacillati</taxon>
        <taxon>Bacillota</taxon>
        <taxon>Clostridia</taxon>
        <taxon>Lachnospirales</taxon>
        <taxon>Lachnospiraceae</taxon>
        <taxon>Schaedlerella</taxon>
    </lineage>
</organism>
<evidence type="ECO:0000256" key="10">
    <source>
        <dbReference type="ARBA" id="ARBA00023012"/>
    </source>
</evidence>
<dbReference type="GO" id="GO:0005886">
    <property type="term" value="C:plasma membrane"/>
    <property type="evidence" value="ECO:0007669"/>
    <property type="project" value="UniProtKB-SubCell"/>
</dbReference>
<keyword evidence="8 14" id="KW-0418">Kinase</keyword>
<evidence type="ECO:0000313" key="15">
    <source>
        <dbReference type="Proteomes" id="UP000274920"/>
    </source>
</evidence>
<dbReference type="PRINTS" id="PR00344">
    <property type="entry name" value="BCTRLSENSOR"/>
</dbReference>
<dbReference type="GO" id="GO:0000155">
    <property type="term" value="F:phosphorelay sensor kinase activity"/>
    <property type="evidence" value="ECO:0007669"/>
    <property type="project" value="InterPro"/>
</dbReference>
<dbReference type="Gene3D" id="3.30.565.10">
    <property type="entry name" value="Histidine kinase-like ATPase, C-terminal domain"/>
    <property type="match status" value="1"/>
</dbReference>
<keyword evidence="9 12" id="KW-1133">Transmembrane helix</keyword>
<dbReference type="SMART" id="SM00387">
    <property type="entry name" value="HATPase_c"/>
    <property type="match status" value="1"/>
</dbReference>
<dbReference type="CDD" id="cd00082">
    <property type="entry name" value="HisKA"/>
    <property type="match status" value="1"/>
</dbReference>
<dbReference type="InterPro" id="IPR050351">
    <property type="entry name" value="BphY/WalK/GraS-like"/>
</dbReference>
<evidence type="ECO:0000259" key="13">
    <source>
        <dbReference type="PROSITE" id="PS50109"/>
    </source>
</evidence>
<keyword evidence="10" id="KW-0902">Two-component regulatory system</keyword>
<dbReference type="SUPFAM" id="SSF47384">
    <property type="entry name" value="Homodimeric domain of signal transducing histidine kinase"/>
    <property type="match status" value="1"/>
</dbReference>
<proteinExistence type="predicted"/>
<comment type="subcellular location">
    <subcellularLocation>
        <location evidence="2">Cell membrane</location>
        <topology evidence="2">Multi-pass membrane protein</topology>
    </subcellularLocation>
</comment>
<keyword evidence="11 12" id="KW-0472">Membrane</keyword>
<dbReference type="PANTHER" id="PTHR45453">
    <property type="entry name" value="PHOSPHATE REGULON SENSOR PROTEIN PHOR"/>
    <property type="match status" value="1"/>
</dbReference>
<keyword evidence="4" id="KW-1003">Cell membrane</keyword>
<evidence type="ECO:0000256" key="11">
    <source>
        <dbReference type="ARBA" id="ARBA00023136"/>
    </source>
</evidence>
<name>A0A3R8JT19_9FIRM</name>
<dbReference type="SUPFAM" id="SSF55874">
    <property type="entry name" value="ATPase domain of HSP90 chaperone/DNA topoisomerase II/histidine kinase"/>
    <property type="match status" value="1"/>
</dbReference>
<reference evidence="14" key="1">
    <citation type="submission" date="2018-10" db="EMBL/GenBank/DDBJ databases">
        <title>Schaedlerella arabinophila gen. nov. sp. nov., isolated from the mouse intestinal tract and comparative analysis with the genome of the closely related altered Schaedler flora strain ASF502.</title>
        <authorList>
            <person name="Miyake S."/>
            <person name="Soh M."/>
            <person name="Seedorf H."/>
        </authorList>
    </citation>
    <scope>NUCLEOTIDE SEQUENCE [LARGE SCALE GENOMIC DNA]</scope>
    <source>
        <strain evidence="14">DSM 106076</strain>
    </source>
</reference>
<dbReference type="PROSITE" id="PS50109">
    <property type="entry name" value="HIS_KIN"/>
    <property type="match status" value="1"/>
</dbReference>
<evidence type="ECO:0000256" key="5">
    <source>
        <dbReference type="ARBA" id="ARBA00022553"/>
    </source>
</evidence>
<dbReference type="PANTHER" id="PTHR45453:SF2">
    <property type="entry name" value="HISTIDINE KINASE"/>
    <property type="match status" value="1"/>
</dbReference>
<evidence type="ECO:0000256" key="4">
    <source>
        <dbReference type="ARBA" id="ARBA00022475"/>
    </source>
</evidence>
<dbReference type="Pfam" id="PF02518">
    <property type="entry name" value="HATPase_c"/>
    <property type="match status" value="1"/>
</dbReference>
<keyword evidence="15" id="KW-1185">Reference proteome</keyword>
<evidence type="ECO:0000256" key="3">
    <source>
        <dbReference type="ARBA" id="ARBA00012438"/>
    </source>
</evidence>
<feature type="transmembrane region" description="Helical" evidence="12">
    <location>
        <begin position="22"/>
        <end position="40"/>
    </location>
</feature>
<evidence type="ECO:0000256" key="7">
    <source>
        <dbReference type="ARBA" id="ARBA00022692"/>
    </source>
</evidence>
<comment type="catalytic activity">
    <reaction evidence="1">
        <text>ATP + protein L-histidine = ADP + protein N-phospho-L-histidine.</text>
        <dbReference type="EC" id="2.7.13.3"/>
    </reaction>
</comment>
<dbReference type="Proteomes" id="UP000274920">
    <property type="component" value="Unassembled WGS sequence"/>
</dbReference>
<keyword evidence="6" id="KW-0808">Transferase</keyword>
<accession>A0A3R8JT19</accession>
<dbReference type="GO" id="GO:0016036">
    <property type="term" value="P:cellular response to phosphate starvation"/>
    <property type="evidence" value="ECO:0007669"/>
    <property type="project" value="TreeGrafter"/>
</dbReference>
<dbReference type="InterPro" id="IPR005467">
    <property type="entry name" value="His_kinase_dom"/>
</dbReference>
<sequence length="319" mass="36356">MFLAAVMFSTGLLWLMGLRYEFIIYIEIIFGGSFLAALLWDYTRKKKYYCGFMALFDGLDDKTLLAELAEKPGFLDGKLLYQILHLSHKYMNDKLAEAQAMNQEYREYIEMWVHEIKTPITSAHLIIENNKNISTIRIDDELNKIDHFVEQALFYARSTTLEKDFKIEKTTLKTLVQEALKSDSKQIIEARGKPVFVNLDIPVFADRKWCVFIIGQIIANSVKYAKENLILTFEGISFDNGCSLSISDNGIGITEADIPRIFDKGFTGENGRKFGKSTGIGLYLCRKLCRKMNMEISAASSSENGTTVKITFPKENLYA</sequence>
<comment type="caution">
    <text evidence="14">The sequence shown here is derived from an EMBL/GenBank/DDBJ whole genome shotgun (WGS) entry which is preliminary data.</text>
</comment>
<dbReference type="EMBL" id="RHJS01000002">
    <property type="protein sequence ID" value="RRK35257.1"/>
    <property type="molecule type" value="Genomic_DNA"/>
</dbReference>
<keyword evidence="7 12" id="KW-0812">Transmembrane</keyword>
<evidence type="ECO:0000256" key="12">
    <source>
        <dbReference type="SAM" id="Phobius"/>
    </source>
</evidence>
<dbReference type="EC" id="2.7.13.3" evidence="3"/>
<dbReference type="InterPro" id="IPR003661">
    <property type="entry name" value="HisK_dim/P_dom"/>
</dbReference>
<evidence type="ECO:0000256" key="9">
    <source>
        <dbReference type="ARBA" id="ARBA00022989"/>
    </source>
</evidence>
<gene>
    <name evidence="14" type="ORF">EBB54_08905</name>
</gene>
<dbReference type="AlphaFoldDB" id="A0A3R8JT19"/>
<evidence type="ECO:0000256" key="8">
    <source>
        <dbReference type="ARBA" id="ARBA00022777"/>
    </source>
</evidence>